<dbReference type="PANTHER" id="PTHR45947:SF3">
    <property type="entry name" value="SULFOQUINOVOSYL TRANSFERASE SQD2"/>
    <property type="match status" value="1"/>
</dbReference>
<keyword evidence="2 4" id="KW-0808">Transferase</keyword>
<dbReference type="SUPFAM" id="SSF53756">
    <property type="entry name" value="UDP-Glycosyltransferase/glycogen phosphorylase"/>
    <property type="match status" value="1"/>
</dbReference>
<dbReference type="InterPro" id="IPR050194">
    <property type="entry name" value="Glycosyltransferase_grp1"/>
</dbReference>
<keyword evidence="5" id="KW-1185">Reference proteome</keyword>
<name>A0A7Y9RYF4_9ACTN</name>
<dbReference type="Gene3D" id="3.40.50.2000">
    <property type="entry name" value="Glycogen Phosphorylase B"/>
    <property type="match status" value="2"/>
</dbReference>
<evidence type="ECO:0000259" key="3">
    <source>
        <dbReference type="Pfam" id="PF13579"/>
    </source>
</evidence>
<feature type="domain" description="Glycosyltransferase subfamily 4-like N-terminal" evidence="3">
    <location>
        <begin position="52"/>
        <end position="158"/>
    </location>
</feature>
<organism evidence="4 5">
    <name type="scientific">Nocardioides daedukensis</name>
    <dbReference type="NCBI Taxonomy" id="634462"/>
    <lineage>
        <taxon>Bacteria</taxon>
        <taxon>Bacillati</taxon>
        <taxon>Actinomycetota</taxon>
        <taxon>Actinomycetes</taxon>
        <taxon>Propionibacteriales</taxon>
        <taxon>Nocardioidaceae</taxon>
        <taxon>Nocardioides</taxon>
    </lineage>
</organism>
<evidence type="ECO:0000313" key="5">
    <source>
        <dbReference type="Proteomes" id="UP000540656"/>
    </source>
</evidence>
<dbReference type="InterPro" id="IPR028098">
    <property type="entry name" value="Glyco_trans_4-like_N"/>
</dbReference>
<proteinExistence type="predicted"/>
<dbReference type="GO" id="GO:0016757">
    <property type="term" value="F:glycosyltransferase activity"/>
    <property type="evidence" value="ECO:0007669"/>
    <property type="project" value="UniProtKB-KW"/>
</dbReference>
<dbReference type="RefSeq" id="WP_179501707.1">
    <property type="nucleotide sequence ID" value="NZ_JACCAA010000001.1"/>
</dbReference>
<protein>
    <submittedName>
        <fullName evidence="4">Glycosyltransferase involved in cell wall biosynthesis</fullName>
    </submittedName>
</protein>
<evidence type="ECO:0000256" key="1">
    <source>
        <dbReference type="ARBA" id="ARBA00022676"/>
    </source>
</evidence>
<sequence>MLHVTEAMGGGVTSSVLAMVESTPDVDHHLYARPRSQHDTGADLATGFSSVHMMATNPVTAIRELRRLQRRLFPDVVHAHSSVGGLLVRTAGLDRTRIVYSPHCFAFERRDISALQRVLFTAVERALSPRTDLLVAVAPNELDLAAELGHHEIAYVPNRTTLDLHARAVHREPLRVVTVGRISHQKDWRYFLHLKRYVDQHVAPDLEWEWLGGGDPEGERELAAAGVRVTGWIDRDTLLDRLADAQAYVHTAAWEAAPISILEAAGLGVPLVLRSIPALDSLALPGRAADVDTMATRLVSLTNREAWLKAQGESYAVAERHSIERQGEHLRDAYARACGGELPRTSVTATSLSSVARTTADLVGGPDDVAVLRHTRPQKAGARP</sequence>
<dbReference type="Proteomes" id="UP000540656">
    <property type="component" value="Unassembled WGS sequence"/>
</dbReference>
<evidence type="ECO:0000256" key="2">
    <source>
        <dbReference type="ARBA" id="ARBA00022679"/>
    </source>
</evidence>
<gene>
    <name evidence="4" type="ORF">BJ980_001478</name>
</gene>
<accession>A0A7Y9RYF4</accession>
<keyword evidence="1" id="KW-0328">Glycosyltransferase</keyword>
<dbReference type="AlphaFoldDB" id="A0A7Y9RYF4"/>
<dbReference type="Pfam" id="PF13579">
    <property type="entry name" value="Glyco_trans_4_4"/>
    <property type="match status" value="1"/>
</dbReference>
<dbReference type="Pfam" id="PF13692">
    <property type="entry name" value="Glyco_trans_1_4"/>
    <property type="match status" value="1"/>
</dbReference>
<dbReference type="PANTHER" id="PTHR45947">
    <property type="entry name" value="SULFOQUINOVOSYL TRANSFERASE SQD2"/>
    <property type="match status" value="1"/>
</dbReference>
<dbReference type="GO" id="GO:1901137">
    <property type="term" value="P:carbohydrate derivative biosynthetic process"/>
    <property type="evidence" value="ECO:0007669"/>
    <property type="project" value="UniProtKB-ARBA"/>
</dbReference>
<reference evidence="4 5" key="1">
    <citation type="submission" date="2020-07" db="EMBL/GenBank/DDBJ databases">
        <title>Sequencing the genomes of 1000 actinobacteria strains.</title>
        <authorList>
            <person name="Klenk H.-P."/>
        </authorList>
    </citation>
    <scope>NUCLEOTIDE SEQUENCE [LARGE SCALE GENOMIC DNA]</scope>
    <source>
        <strain evidence="4 5">DSM 23819</strain>
    </source>
</reference>
<comment type="caution">
    <text evidence="4">The sequence shown here is derived from an EMBL/GenBank/DDBJ whole genome shotgun (WGS) entry which is preliminary data.</text>
</comment>
<evidence type="ECO:0000313" key="4">
    <source>
        <dbReference type="EMBL" id="NYG58555.1"/>
    </source>
</evidence>
<dbReference type="EMBL" id="JACCAA010000001">
    <property type="protein sequence ID" value="NYG58555.1"/>
    <property type="molecule type" value="Genomic_DNA"/>
</dbReference>